<feature type="non-terminal residue" evidence="1">
    <location>
        <position position="37"/>
    </location>
</feature>
<proteinExistence type="predicted"/>
<dbReference type="AlphaFoldDB" id="A0A383BPZ6"/>
<organism evidence="1">
    <name type="scientific">marine metagenome</name>
    <dbReference type="NCBI Taxonomy" id="408172"/>
    <lineage>
        <taxon>unclassified sequences</taxon>
        <taxon>metagenomes</taxon>
        <taxon>ecological metagenomes</taxon>
    </lineage>
</organism>
<name>A0A383BPZ6_9ZZZZ</name>
<protein>
    <submittedName>
        <fullName evidence="1">Uncharacterized protein</fullName>
    </submittedName>
</protein>
<evidence type="ECO:0000313" key="1">
    <source>
        <dbReference type="EMBL" id="SVE21375.1"/>
    </source>
</evidence>
<dbReference type="PROSITE" id="PS51318">
    <property type="entry name" value="TAT"/>
    <property type="match status" value="1"/>
</dbReference>
<reference evidence="1" key="1">
    <citation type="submission" date="2018-05" db="EMBL/GenBank/DDBJ databases">
        <authorList>
            <person name="Lanie J.A."/>
            <person name="Ng W.-L."/>
            <person name="Kazmierczak K.M."/>
            <person name="Andrzejewski T.M."/>
            <person name="Davidsen T.M."/>
            <person name="Wayne K.J."/>
            <person name="Tettelin H."/>
            <person name="Glass J.I."/>
            <person name="Rusch D."/>
            <person name="Podicherti R."/>
            <person name="Tsui H.-C.T."/>
            <person name="Winkler M.E."/>
        </authorList>
    </citation>
    <scope>NUCLEOTIDE SEQUENCE</scope>
</reference>
<dbReference type="InterPro" id="IPR006311">
    <property type="entry name" value="TAT_signal"/>
</dbReference>
<gene>
    <name evidence="1" type="ORF">METZ01_LOCUS474229</name>
</gene>
<accession>A0A383BPZ6</accession>
<dbReference type="EMBL" id="UINC01201851">
    <property type="protein sequence ID" value="SVE21375.1"/>
    <property type="molecule type" value="Genomic_DNA"/>
</dbReference>
<sequence length="37" mass="4007">MKPSQSRRTFLGQAGVGLAFPFVAKTSWAKKPPSETV</sequence>